<dbReference type="EMBL" id="PJMY01000003">
    <property type="protein sequence ID" value="PKV94473.1"/>
    <property type="molecule type" value="Genomic_DNA"/>
</dbReference>
<dbReference type="InterPro" id="IPR023393">
    <property type="entry name" value="START-like_dom_sf"/>
</dbReference>
<dbReference type="AlphaFoldDB" id="A0A2N3WKS4"/>
<sequence>MTEPQLPVLDEHRIVVDADAETAWRAVNEVADRVSGRVATGYAWAVGAADWKATGPRPLAEGSTVPGFRVVAAEPPRLLALAGRHRFSEYRLTFRLEPGAEGQTLIRAESRARFPGVLGAGYRLLVVGSGGHVFSMRRMLGTIARLANG</sequence>
<proteinExistence type="predicted"/>
<evidence type="ECO:0000313" key="3">
    <source>
        <dbReference type="Proteomes" id="UP000233750"/>
    </source>
</evidence>
<reference evidence="1 4" key="2">
    <citation type="submission" date="2020-08" db="EMBL/GenBank/DDBJ databases">
        <title>Amycolatopsis echigonensis JCM 21831.</title>
        <authorList>
            <person name="Tedsree N."/>
            <person name="Kuncharoen N."/>
            <person name="Likhitwitayawuid K."/>
            <person name="Tanasupawat S."/>
        </authorList>
    </citation>
    <scope>NUCLEOTIDE SEQUENCE [LARGE SCALE GENOMIC DNA]</scope>
    <source>
        <strain evidence="1 4">JCM 21831</strain>
    </source>
</reference>
<protein>
    <submittedName>
        <fullName evidence="2">Polyketide cyclase/dehydrase/lipid transport protein</fullName>
    </submittedName>
    <submittedName>
        <fullName evidence="1">SRPBCC family protein</fullName>
    </submittedName>
</protein>
<accession>A0A8E1W4F2</accession>
<evidence type="ECO:0000313" key="1">
    <source>
        <dbReference type="EMBL" id="MBB2503464.1"/>
    </source>
</evidence>
<dbReference type="SUPFAM" id="SSF55961">
    <property type="entry name" value="Bet v1-like"/>
    <property type="match status" value="1"/>
</dbReference>
<accession>A0A2N3WKS4</accession>
<gene>
    <name evidence="2" type="ORF">ATK30_5352</name>
    <name evidence="1" type="ORF">H5411_30545</name>
</gene>
<dbReference type="EMBL" id="JACJHR010000054">
    <property type="protein sequence ID" value="MBB2503464.1"/>
    <property type="molecule type" value="Genomic_DNA"/>
</dbReference>
<dbReference type="Proteomes" id="UP000550260">
    <property type="component" value="Unassembled WGS sequence"/>
</dbReference>
<dbReference type="RefSeq" id="WP_101437893.1">
    <property type="nucleotide sequence ID" value="NZ_JACJHR010000054.1"/>
</dbReference>
<evidence type="ECO:0000313" key="2">
    <source>
        <dbReference type="EMBL" id="PKV94473.1"/>
    </source>
</evidence>
<evidence type="ECO:0000313" key="4">
    <source>
        <dbReference type="Proteomes" id="UP000550260"/>
    </source>
</evidence>
<name>A0A2N3WKS4_9PSEU</name>
<reference evidence="2 3" key="1">
    <citation type="submission" date="2017-12" db="EMBL/GenBank/DDBJ databases">
        <title>Sequencing the genomes of 1000 Actinobacteria strains.</title>
        <authorList>
            <person name="Klenk H.-P."/>
        </authorList>
    </citation>
    <scope>NUCLEOTIDE SEQUENCE [LARGE SCALE GENOMIC DNA]</scope>
    <source>
        <strain evidence="2 3">DSM 45165</strain>
    </source>
</reference>
<dbReference type="Proteomes" id="UP000233750">
    <property type="component" value="Unassembled WGS sequence"/>
</dbReference>
<comment type="caution">
    <text evidence="2">The sequence shown here is derived from an EMBL/GenBank/DDBJ whole genome shotgun (WGS) entry which is preliminary data.</text>
</comment>
<keyword evidence="3" id="KW-1185">Reference proteome</keyword>
<organism evidence="2 3">
    <name type="scientific">Amycolatopsis echigonensis</name>
    <dbReference type="NCBI Taxonomy" id="2576905"/>
    <lineage>
        <taxon>Bacteria</taxon>
        <taxon>Bacillati</taxon>
        <taxon>Actinomycetota</taxon>
        <taxon>Actinomycetes</taxon>
        <taxon>Pseudonocardiales</taxon>
        <taxon>Pseudonocardiaceae</taxon>
        <taxon>Amycolatopsis</taxon>
    </lineage>
</organism>
<dbReference type="Gene3D" id="3.30.530.20">
    <property type="match status" value="1"/>
</dbReference>
<dbReference type="OrthoDB" id="164904at2"/>